<evidence type="ECO:0000313" key="4">
    <source>
        <dbReference type="Proteomes" id="UP000277928"/>
    </source>
</evidence>
<keyword evidence="4" id="KW-1185">Reference proteome</keyword>
<evidence type="ECO:0000313" key="3">
    <source>
        <dbReference type="EMBL" id="VDK82412.1"/>
    </source>
</evidence>
<feature type="transmembrane region" description="Helical" evidence="2">
    <location>
        <begin position="85"/>
        <end position="108"/>
    </location>
</feature>
<evidence type="ECO:0000256" key="1">
    <source>
        <dbReference type="SAM" id="MobiDB-lite"/>
    </source>
</evidence>
<gene>
    <name evidence="3" type="ORF">NLS_LOCUS5743</name>
</gene>
<protein>
    <submittedName>
        <fullName evidence="3">Uncharacterized protein</fullName>
    </submittedName>
</protein>
<proteinExistence type="predicted"/>
<dbReference type="Proteomes" id="UP000277928">
    <property type="component" value="Unassembled WGS sequence"/>
</dbReference>
<evidence type="ECO:0000256" key="2">
    <source>
        <dbReference type="SAM" id="Phobius"/>
    </source>
</evidence>
<organism evidence="3 4">
    <name type="scientific">Litomosoides sigmodontis</name>
    <name type="common">Filarial nematode worm</name>
    <dbReference type="NCBI Taxonomy" id="42156"/>
    <lineage>
        <taxon>Eukaryota</taxon>
        <taxon>Metazoa</taxon>
        <taxon>Ecdysozoa</taxon>
        <taxon>Nematoda</taxon>
        <taxon>Chromadorea</taxon>
        <taxon>Rhabditida</taxon>
        <taxon>Spirurina</taxon>
        <taxon>Spiruromorpha</taxon>
        <taxon>Filarioidea</taxon>
        <taxon>Onchocercidae</taxon>
        <taxon>Litomosoides</taxon>
    </lineage>
</organism>
<name>A0A3P6T3B0_LITSI</name>
<reference evidence="3 4" key="1">
    <citation type="submission" date="2018-08" db="EMBL/GenBank/DDBJ databases">
        <authorList>
            <person name="Laetsch R D."/>
            <person name="Stevens L."/>
            <person name="Kumar S."/>
            <person name="Blaxter L. M."/>
        </authorList>
    </citation>
    <scope>NUCLEOTIDE SEQUENCE [LARGE SCALE GENOMIC DNA]</scope>
</reference>
<accession>A0A3P6T3B0</accession>
<feature type="compositionally biased region" description="Basic and acidic residues" evidence="1">
    <location>
        <begin position="57"/>
        <end position="76"/>
    </location>
</feature>
<keyword evidence="2" id="KW-0472">Membrane</keyword>
<keyword evidence="2" id="KW-0812">Transmembrane</keyword>
<dbReference type="AlphaFoldDB" id="A0A3P6T3B0"/>
<keyword evidence="2" id="KW-1133">Transmembrane helix</keyword>
<sequence length="128" mass="13794">MGEEYEALGPAKSGSVAPPPLPDPGQPGVFQFSPAAPPLPSPQSSTPGERTQQLSLSEKRSEMGNQPKTEKKADGKVNTDTVCCMVAALILIIMLFIGIALVIFLILLVKTKCFGKPECTWLKVFKFF</sequence>
<dbReference type="OMA" id="ECPWIRI"/>
<feature type="region of interest" description="Disordered" evidence="1">
    <location>
        <begin position="1"/>
        <end position="76"/>
    </location>
</feature>
<dbReference type="EMBL" id="UYRX01000451">
    <property type="protein sequence ID" value="VDK82412.1"/>
    <property type="molecule type" value="Genomic_DNA"/>
</dbReference>
<dbReference type="OrthoDB" id="10546265at2759"/>